<gene>
    <name evidence="4" type="ORF">H8730_01920</name>
</gene>
<dbReference type="GO" id="GO:0043856">
    <property type="term" value="F:anti-sigma factor antagonist activity"/>
    <property type="evidence" value="ECO:0007669"/>
    <property type="project" value="InterPro"/>
</dbReference>
<reference evidence="4" key="1">
    <citation type="submission" date="2020-08" db="EMBL/GenBank/DDBJ databases">
        <title>Genome public.</title>
        <authorList>
            <person name="Liu C."/>
            <person name="Sun Q."/>
        </authorList>
    </citation>
    <scope>NUCLEOTIDE SEQUENCE</scope>
    <source>
        <strain evidence="4">NSJ-32</strain>
    </source>
</reference>
<organism evidence="4 5">
    <name type="scientific">Bianquea renquensis</name>
    <dbReference type="NCBI Taxonomy" id="2763661"/>
    <lineage>
        <taxon>Bacteria</taxon>
        <taxon>Bacillati</taxon>
        <taxon>Bacillota</taxon>
        <taxon>Clostridia</taxon>
        <taxon>Eubacteriales</taxon>
        <taxon>Bianqueaceae</taxon>
        <taxon>Bianquea</taxon>
    </lineage>
</organism>
<evidence type="ECO:0000313" key="5">
    <source>
        <dbReference type="Proteomes" id="UP000657006"/>
    </source>
</evidence>
<comment type="similarity">
    <text evidence="1 2">Belongs to the anti-sigma-factor antagonist family.</text>
</comment>
<dbReference type="PANTHER" id="PTHR33495:SF2">
    <property type="entry name" value="ANTI-SIGMA FACTOR ANTAGONIST TM_1081-RELATED"/>
    <property type="match status" value="1"/>
</dbReference>
<proteinExistence type="inferred from homology"/>
<dbReference type="InterPro" id="IPR036513">
    <property type="entry name" value="STAS_dom_sf"/>
</dbReference>
<dbReference type="Gene3D" id="3.30.750.24">
    <property type="entry name" value="STAS domain"/>
    <property type="match status" value="1"/>
</dbReference>
<comment type="caution">
    <text evidence="4">The sequence shown here is derived from an EMBL/GenBank/DDBJ whole genome shotgun (WGS) entry which is preliminary data.</text>
</comment>
<dbReference type="RefSeq" id="WP_177719654.1">
    <property type="nucleotide sequence ID" value="NZ_JACRSQ010000002.1"/>
</dbReference>
<accession>A0A926DR71</accession>
<dbReference type="Pfam" id="PF01740">
    <property type="entry name" value="STAS"/>
    <property type="match status" value="1"/>
</dbReference>
<dbReference type="PANTHER" id="PTHR33495">
    <property type="entry name" value="ANTI-SIGMA FACTOR ANTAGONIST TM_1081-RELATED-RELATED"/>
    <property type="match status" value="1"/>
</dbReference>
<evidence type="ECO:0000313" key="4">
    <source>
        <dbReference type="EMBL" id="MBC8542304.1"/>
    </source>
</evidence>
<protein>
    <recommendedName>
        <fullName evidence="2">Anti-sigma factor antagonist</fullName>
    </recommendedName>
</protein>
<dbReference type="AlphaFoldDB" id="A0A926DR71"/>
<dbReference type="EMBL" id="JACRSQ010000002">
    <property type="protein sequence ID" value="MBC8542304.1"/>
    <property type="molecule type" value="Genomic_DNA"/>
</dbReference>
<dbReference type="CDD" id="cd07043">
    <property type="entry name" value="STAS_anti-anti-sigma_factors"/>
    <property type="match status" value="1"/>
</dbReference>
<dbReference type="NCBIfam" id="TIGR00377">
    <property type="entry name" value="ant_ant_sig"/>
    <property type="match status" value="1"/>
</dbReference>
<evidence type="ECO:0000259" key="3">
    <source>
        <dbReference type="PROSITE" id="PS50801"/>
    </source>
</evidence>
<evidence type="ECO:0000256" key="2">
    <source>
        <dbReference type="RuleBase" id="RU003749"/>
    </source>
</evidence>
<name>A0A926DR71_9FIRM</name>
<dbReference type="SUPFAM" id="SSF52091">
    <property type="entry name" value="SpoIIaa-like"/>
    <property type="match status" value="1"/>
</dbReference>
<dbReference type="InterPro" id="IPR002645">
    <property type="entry name" value="STAS_dom"/>
</dbReference>
<dbReference type="Proteomes" id="UP000657006">
    <property type="component" value="Unassembled WGS sequence"/>
</dbReference>
<feature type="domain" description="STAS" evidence="3">
    <location>
        <begin position="12"/>
        <end position="111"/>
    </location>
</feature>
<dbReference type="PROSITE" id="PS50801">
    <property type="entry name" value="STAS"/>
    <property type="match status" value="1"/>
</dbReference>
<evidence type="ECO:0000256" key="1">
    <source>
        <dbReference type="ARBA" id="ARBA00009013"/>
    </source>
</evidence>
<dbReference type="InterPro" id="IPR003658">
    <property type="entry name" value="Anti-sigma_ant"/>
</dbReference>
<keyword evidence="5" id="KW-1185">Reference proteome</keyword>
<sequence length="111" mass="12361">MNVQCRREGLCLIVSITGELDHHTCESARHIIDDEYNQQGALHIIFDFHKIDFMDSSGIGLIMGRYKKASLLGGQVILTHISPQLDRIFSLSGLYKILKKAPDIPSALGLL</sequence>